<keyword evidence="4" id="KW-0677">Repeat</keyword>
<keyword evidence="5" id="KW-1000">Mitochondrion outer membrane</keyword>
<evidence type="ECO:0000256" key="9">
    <source>
        <dbReference type="PROSITE-ProRule" id="PRU00282"/>
    </source>
</evidence>
<evidence type="ECO:0000256" key="7">
    <source>
        <dbReference type="ARBA" id="ARBA00023128"/>
    </source>
</evidence>
<feature type="repeat" description="Solcar" evidence="9">
    <location>
        <begin position="123"/>
        <end position="211"/>
    </location>
</feature>
<dbReference type="EMBL" id="RQTK01000005">
    <property type="protein sequence ID" value="RUS91825.1"/>
    <property type="molecule type" value="Genomic_DNA"/>
</dbReference>
<dbReference type="Pfam" id="PF00153">
    <property type="entry name" value="Mito_carr"/>
    <property type="match status" value="2"/>
</dbReference>
<reference evidence="11 12" key="1">
    <citation type="submission" date="2019-01" db="EMBL/GenBank/DDBJ databases">
        <title>A draft genome assembly of the solar-powered sea slug Elysia chlorotica.</title>
        <authorList>
            <person name="Cai H."/>
            <person name="Li Q."/>
            <person name="Fang X."/>
            <person name="Li J."/>
            <person name="Curtis N.E."/>
            <person name="Altenburger A."/>
            <person name="Shibata T."/>
            <person name="Feng M."/>
            <person name="Maeda T."/>
            <person name="Schwartz J.A."/>
            <person name="Shigenobu S."/>
            <person name="Lundholm N."/>
            <person name="Nishiyama T."/>
            <person name="Yang H."/>
            <person name="Hasebe M."/>
            <person name="Li S."/>
            <person name="Pierce S.K."/>
            <person name="Wang J."/>
        </authorList>
    </citation>
    <scope>NUCLEOTIDE SEQUENCE [LARGE SCALE GENOMIC DNA]</scope>
    <source>
        <strain evidence="11">EC2010</strain>
        <tissue evidence="11">Whole organism of an adult</tissue>
    </source>
</reference>
<proteinExistence type="inferred from homology"/>
<name>A0A433UDC0_ELYCH</name>
<keyword evidence="12" id="KW-1185">Reference proteome</keyword>
<dbReference type="InterPro" id="IPR023395">
    <property type="entry name" value="MCP_dom_sf"/>
</dbReference>
<dbReference type="PROSITE" id="PS50920">
    <property type="entry name" value="SOLCAR"/>
    <property type="match status" value="2"/>
</dbReference>
<dbReference type="GO" id="GO:0005741">
    <property type="term" value="C:mitochondrial outer membrane"/>
    <property type="evidence" value="ECO:0007669"/>
    <property type="project" value="UniProtKB-SubCell"/>
</dbReference>
<evidence type="ECO:0000256" key="2">
    <source>
        <dbReference type="ARBA" id="ARBA00006375"/>
    </source>
</evidence>
<keyword evidence="8 9" id="KW-0472">Membrane</keyword>
<keyword evidence="7" id="KW-0496">Mitochondrion</keyword>
<dbReference type="Proteomes" id="UP000271974">
    <property type="component" value="Unassembled WGS sequence"/>
</dbReference>
<sequence length="305" mass="34207">MAALTLAQYGSGAVLTALLHPFGYAKVLMQVGYEPLAPVPSTTFIFRRDVLVYPNIFKYMGHIRDIDGFRGLYRGVVPRILAGTFGNMVQINVQAKMKGSESKSSKDRDGHGEDDEDFVPWLQRFAQETSEETLSRCCGVIASHPFHVIMIRSMVQFVGRETRYTSVWSSTKEIYEQEGVLGFFAGLVPRLIGEVLTIWFTSFLARFINKYLVQEKDLKSYTGAACGLVVSHFTYPFTLVTNVMAVNGSRLLAGQQPLMPVYNGWTDCMSSLSSEGDLKRGASAFWRVYKPKTLQLVARNIHKQL</sequence>
<evidence type="ECO:0000313" key="12">
    <source>
        <dbReference type="Proteomes" id="UP000271974"/>
    </source>
</evidence>
<feature type="repeat" description="Solcar" evidence="9">
    <location>
        <begin position="4"/>
        <end position="100"/>
    </location>
</feature>
<keyword evidence="10" id="KW-0813">Transport</keyword>
<dbReference type="STRING" id="188477.A0A433UDC0"/>
<accession>A0A433UDC0</accession>
<dbReference type="SUPFAM" id="SSF103506">
    <property type="entry name" value="Mitochondrial carrier"/>
    <property type="match status" value="1"/>
</dbReference>
<evidence type="ECO:0008006" key="13">
    <source>
        <dbReference type="Google" id="ProtNLM"/>
    </source>
</evidence>
<comment type="similarity">
    <text evidence="2 10">Belongs to the mitochondrial carrier (TC 2.A.29) family.</text>
</comment>
<dbReference type="Gene3D" id="1.50.40.10">
    <property type="entry name" value="Mitochondrial carrier domain"/>
    <property type="match status" value="1"/>
</dbReference>
<evidence type="ECO:0000256" key="10">
    <source>
        <dbReference type="RuleBase" id="RU000488"/>
    </source>
</evidence>
<dbReference type="PANTHER" id="PTHR10780:SF18">
    <property type="entry name" value="LD43650P"/>
    <property type="match status" value="1"/>
</dbReference>
<evidence type="ECO:0000256" key="6">
    <source>
        <dbReference type="ARBA" id="ARBA00022989"/>
    </source>
</evidence>
<dbReference type="PANTHER" id="PTHR10780">
    <property type="entry name" value="MITOCHONDRIAL CARRIER HOMOLOG"/>
    <property type="match status" value="1"/>
</dbReference>
<gene>
    <name evidence="11" type="ORF">EGW08_000396</name>
</gene>
<evidence type="ECO:0000313" key="11">
    <source>
        <dbReference type="EMBL" id="RUS91825.1"/>
    </source>
</evidence>
<comment type="subcellular location">
    <subcellularLocation>
        <location evidence="1">Mitochondrion outer membrane</location>
        <topology evidence="1">Multi-pass membrane protein</topology>
    </subcellularLocation>
</comment>
<keyword evidence="3 9" id="KW-0812">Transmembrane</keyword>
<protein>
    <recommendedName>
        <fullName evidence="13">Mitochondrial carrier homolog 2</fullName>
    </recommendedName>
</protein>
<evidence type="ECO:0000256" key="4">
    <source>
        <dbReference type="ARBA" id="ARBA00022737"/>
    </source>
</evidence>
<dbReference type="OrthoDB" id="10253709at2759"/>
<evidence type="ECO:0000256" key="3">
    <source>
        <dbReference type="ARBA" id="ARBA00022692"/>
    </source>
</evidence>
<evidence type="ECO:0000256" key="8">
    <source>
        <dbReference type="ARBA" id="ARBA00023136"/>
    </source>
</evidence>
<keyword evidence="6" id="KW-1133">Transmembrane helix</keyword>
<dbReference type="AlphaFoldDB" id="A0A433UDC0"/>
<dbReference type="InterPro" id="IPR018108">
    <property type="entry name" value="MCP_transmembrane"/>
</dbReference>
<comment type="caution">
    <text evidence="11">The sequence shown here is derived from an EMBL/GenBank/DDBJ whole genome shotgun (WGS) entry which is preliminary data.</text>
</comment>
<evidence type="ECO:0000256" key="5">
    <source>
        <dbReference type="ARBA" id="ARBA00022787"/>
    </source>
</evidence>
<evidence type="ECO:0000256" key="1">
    <source>
        <dbReference type="ARBA" id="ARBA00004374"/>
    </source>
</evidence>
<organism evidence="11 12">
    <name type="scientific">Elysia chlorotica</name>
    <name type="common">Eastern emerald elysia</name>
    <name type="synonym">Sea slug</name>
    <dbReference type="NCBI Taxonomy" id="188477"/>
    <lineage>
        <taxon>Eukaryota</taxon>
        <taxon>Metazoa</taxon>
        <taxon>Spiralia</taxon>
        <taxon>Lophotrochozoa</taxon>
        <taxon>Mollusca</taxon>
        <taxon>Gastropoda</taxon>
        <taxon>Heterobranchia</taxon>
        <taxon>Euthyneura</taxon>
        <taxon>Panpulmonata</taxon>
        <taxon>Sacoglossa</taxon>
        <taxon>Placobranchoidea</taxon>
        <taxon>Plakobranchidae</taxon>
        <taxon>Elysia</taxon>
    </lineage>
</organism>